<dbReference type="Pfam" id="PF13407">
    <property type="entry name" value="Peripla_BP_4"/>
    <property type="match status" value="1"/>
</dbReference>
<dbReference type="InterPro" id="IPR028082">
    <property type="entry name" value="Peripla_BP_I"/>
</dbReference>
<evidence type="ECO:0000256" key="2">
    <source>
        <dbReference type="ARBA" id="ARBA00023125"/>
    </source>
</evidence>
<dbReference type="EMBL" id="FUXX01000022">
    <property type="protein sequence ID" value="SKA63573.1"/>
    <property type="molecule type" value="Genomic_DNA"/>
</dbReference>
<dbReference type="Gene3D" id="1.10.260.40">
    <property type="entry name" value="lambda repressor-like DNA-binding domains"/>
    <property type="match status" value="1"/>
</dbReference>
<dbReference type="InterPro" id="IPR000843">
    <property type="entry name" value="HTH_LacI"/>
</dbReference>
<evidence type="ECO:0000313" key="6">
    <source>
        <dbReference type="Proteomes" id="UP000242432"/>
    </source>
</evidence>
<dbReference type="STRING" id="83771.SAMN02910357_00291"/>
<feature type="domain" description="HTH lacI-type" evidence="4">
    <location>
        <begin position="3"/>
        <end position="57"/>
    </location>
</feature>
<protein>
    <submittedName>
        <fullName evidence="5">Transcriptional regulator, LacI family</fullName>
    </submittedName>
</protein>
<dbReference type="Gene3D" id="3.40.50.2300">
    <property type="match status" value="2"/>
</dbReference>
<keyword evidence="3" id="KW-0804">Transcription</keyword>
<evidence type="ECO:0000256" key="1">
    <source>
        <dbReference type="ARBA" id="ARBA00023015"/>
    </source>
</evidence>
<dbReference type="AlphaFoldDB" id="A0A1T4VFA9"/>
<keyword evidence="6" id="KW-1185">Reference proteome</keyword>
<dbReference type="PANTHER" id="PTHR30146:SF152">
    <property type="entry name" value="TRANSCRIPTIONAL REGULATORY PROTEIN"/>
    <property type="match status" value="1"/>
</dbReference>
<dbReference type="SMART" id="SM00354">
    <property type="entry name" value="HTH_LACI"/>
    <property type="match status" value="1"/>
</dbReference>
<name>A0A1T4VFA9_9GAMM</name>
<dbReference type="RefSeq" id="WP_078928869.1">
    <property type="nucleotide sequence ID" value="NZ_FUXX01000022.1"/>
</dbReference>
<dbReference type="CDD" id="cd06307">
    <property type="entry name" value="PBP1_sugar_binding"/>
    <property type="match status" value="1"/>
</dbReference>
<evidence type="ECO:0000259" key="4">
    <source>
        <dbReference type="PROSITE" id="PS50932"/>
    </source>
</evidence>
<keyword evidence="1" id="KW-0805">Transcription regulation</keyword>
<dbReference type="GO" id="GO:0000976">
    <property type="term" value="F:transcription cis-regulatory region binding"/>
    <property type="evidence" value="ECO:0007669"/>
    <property type="project" value="TreeGrafter"/>
</dbReference>
<dbReference type="GO" id="GO:0055085">
    <property type="term" value="P:transmembrane transport"/>
    <property type="evidence" value="ECO:0007669"/>
    <property type="project" value="UniProtKB-ARBA"/>
</dbReference>
<dbReference type="PANTHER" id="PTHR30146">
    <property type="entry name" value="LACI-RELATED TRANSCRIPTIONAL REPRESSOR"/>
    <property type="match status" value="1"/>
</dbReference>
<dbReference type="CDD" id="cd01392">
    <property type="entry name" value="HTH_LacI"/>
    <property type="match status" value="1"/>
</dbReference>
<evidence type="ECO:0000313" key="5">
    <source>
        <dbReference type="EMBL" id="SKA63573.1"/>
    </source>
</evidence>
<dbReference type="InterPro" id="IPR025997">
    <property type="entry name" value="SBP_2_dom"/>
</dbReference>
<reference evidence="6" key="1">
    <citation type="submission" date="2017-02" db="EMBL/GenBank/DDBJ databases">
        <authorList>
            <person name="Varghese N."/>
            <person name="Submissions S."/>
        </authorList>
    </citation>
    <scope>NUCLEOTIDE SEQUENCE [LARGE SCALE GENOMIC DNA]</scope>
    <source>
        <strain evidence="6">DSM 3072</strain>
    </source>
</reference>
<gene>
    <name evidence="5" type="ORF">SAMN02745213_01413</name>
</gene>
<organism evidence="5 6">
    <name type="scientific">Succinivibrio dextrinosolvens DSM 3072</name>
    <dbReference type="NCBI Taxonomy" id="1123324"/>
    <lineage>
        <taxon>Bacteria</taxon>
        <taxon>Pseudomonadati</taxon>
        <taxon>Pseudomonadota</taxon>
        <taxon>Gammaproteobacteria</taxon>
        <taxon>Aeromonadales</taxon>
        <taxon>Succinivibrionaceae</taxon>
        <taxon>Succinivibrio</taxon>
    </lineage>
</organism>
<sequence length="344" mass="37729">MTVTVKTLAKAAGVSRGTVDRVLHNRGSVKKELALKIKTLAKELGYVPNRAGRALSGIRDRFKIGVLLPSVGNIFFEGVIEGIEKACSEYEELGVDVIYKKVQGYEEKTHLDAIDELKQMGCSALCLATIDTELVAQKINECELLGIKVILLNSDVKNCKRVCYVGSDYQKAGKTCAGLLSLISKFDKLNILVVTGSSLMHGHRKRIEGFIEELKNLNVDFEICGQIESNDSDIQAQIQTSKYLNEHKEVNCVYVTGAGVQGVGASIIATGRDDIIGIAFDDIYTTVEMVRAGIYKFVICQQPDRQGYHAIKRAYQVLSGTVAESVFTDFYTDTIIKIASNIGK</sequence>
<dbReference type="SUPFAM" id="SSF47413">
    <property type="entry name" value="lambda repressor-like DNA-binding domains"/>
    <property type="match status" value="1"/>
</dbReference>
<dbReference type="PROSITE" id="PS50932">
    <property type="entry name" value="HTH_LACI_2"/>
    <property type="match status" value="1"/>
</dbReference>
<dbReference type="InterPro" id="IPR010982">
    <property type="entry name" value="Lambda_DNA-bd_dom_sf"/>
</dbReference>
<dbReference type="Pfam" id="PF00356">
    <property type="entry name" value="LacI"/>
    <property type="match status" value="1"/>
</dbReference>
<keyword evidence="2" id="KW-0238">DNA-binding</keyword>
<dbReference type="GO" id="GO:0003700">
    <property type="term" value="F:DNA-binding transcription factor activity"/>
    <property type="evidence" value="ECO:0007669"/>
    <property type="project" value="TreeGrafter"/>
</dbReference>
<dbReference type="SUPFAM" id="SSF53822">
    <property type="entry name" value="Periplasmic binding protein-like I"/>
    <property type="match status" value="1"/>
</dbReference>
<accession>A0A1T4VFA9</accession>
<evidence type="ECO:0000256" key="3">
    <source>
        <dbReference type="ARBA" id="ARBA00023163"/>
    </source>
</evidence>
<dbReference type="Proteomes" id="UP000242432">
    <property type="component" value="Unassembled WGS sequence"/>
</dbReference>
<proteinExistence type="predicted"/>